<name>A0A8S5NLU3_9CAUD</name>
<evidence type="ECO:0000313" key="1">
    <source>
        <dbReference type="EMBL" id="DAD95673.1"/>
    </source>
</evidence>
<proteinExistence type="predicted"/>
<accession>A0A8S5NLU3</accession>
<sequence length="48" mass="5561">MHSASIAEIQKLKQEVGVLMDMQKEQEIERRVRAESCPLADKIRRDHG</sequence>
<organism evidence="1">
    <name type="scientific">Siphoviridae sp. ctQU013</name>
    <dbReference type="NCBI Taxonomy" id="2826329"/>
    <lineage>
        <taxon>Viruses</taxon>
        <taxon>Duplodnaviria</taxon>
        <taxon>Heunggongvirae</taxon>
        <taxon>Uroviricota</taxon>
        <taxon>Caudoviricetes</taxon>
    </lineage>
</organism>
<reference evidence="1" key="1">
    <citation type="journal article" date="2021" name="Proc. Natl. Acad. Sci. U.S.A.">
        <title>A Catalog of Tens of Thousands of Viruses from Human Metagenomes Reveals Hidden Associations with Chronic Diseases.</title>
        <authorList>
            <person name="Tisza M.J."/>
            <person name="Buck C.B."/>
        </authorList>
    </citation>
    <scope>NUCLEOTIDE SEQUENCE</scope>
    <source>
        <strain evidence="1">CtQU013</strain>
    </source>
</reference>
<dbReference type="EMBL" id="BK015198">
    <property type="protein sequence ID" value="DAD95673.1"/>
    <property type="molecule type" value="Genomic_DNA"/>
</dbReference>
<protein>
    <submittedName>
        <fullName evidence="1">Uncharacterized protein</fullName>
    </submittedName>
</protein>